<name>A0ABX2IVJ2_9RHOB</name>
<comment type="subcellular location">
    <subcellularLocation>
        <location evidence="1">Cell envelope</location>
    </subcellularLocation>
</comment>
<proteinExistence type="inferred from homology"/>
<comment type="similarity">
    <text evidence="2">Belongs to the bacterial solute-binding protein 8 family.</text>
</comment>
<sequence length="318" mass="34015">MRRISLAVLASCAATPSLAIDCDEGMRLFTHMQGETCIPEGPERIVSLGSKNVTVPLIELGHTPVGSQGSLREDGTATLRASAVSTGVEFDNSDITFVGDYPVDLELIAALEPDLIIWPDWQDEVNMDQLTLIAPTIAYATDSTVHDGQAFFARLLGAEDQLAKAKARYDSQIAQLAALVPAGTTVSVIHGGDGGFWTSYPYGNLTLILEDAGFEVVDIQASTAPGEYPTFSAERLQEFDADWVFTTYRTDRGQTPADAIAAMENAFPGYCDVLTACAAGRLIAIPREEVTTPSYDAVGAAIFALTTHMSNPFIQLAN</sequence>
<dbReference type="SUPFAM" id="SSF53807">
    <property type="entry name" value="Helical backbone' metal receptor"/>
    <property type="match status" value="1"/>
</dbReference>
<dbReference type="InterPro" id="IPR051313">
    <property type="entry name" value="Bact_iron-sidero_bind"/>
</dbReference>
<organism evidence="8 9">
    <name type="scientific">Parasulfitobacter algicola</name>
    <dbReference type="NCBI Taxonomy" id="2614809"/>
    <lineage>
        <taxon>Bacteria</taxon>
        <taxon>Pseudomonadati</taxon>
        <taxon>Pseudomonadota</taxon>
        <taxon>Alphaproteobacteria</taxon>
        <taxon>Rhodobacterales</taxon>
        <taxon>Roseobacteraceae</taxon>
        <taxon>Parasulfitobacter</taxon>
    </lineage>
</organism>
<dbReference type="Gene3D" id="3.40.50.1980">
    <property type="entry name" value="Nitrogenase molybdenum iron protein domain"/>
    <property type="match status" value="2"/>
</dbReference>
<keyword evidence="4" id="KW-0410">Iron transport</keyword>
<dbReference type="PROSITE" id="PS50983">
    <property type="entry name" value="FE_B12_PBP"/>
    <property type="match status" value="1"/>
</dbReference>
<dbReference type="EMBL" id="JABUFE010000025">
    <property type="protein sequence ID" value="NSX56937.1"/>
    <property type="molecule type" value="Genomic_DNA"/>
</dbReference>
<feature type="chain" id="PRO_5045382530" evidence="6">
    <location>
        <begin position="20"/>
        <end position="318"/>
    </location>
</feature>
<feature type="domain" description="Fe/B12 periplasmic-binding" evidence="7">
    <location>
        <begin position="44"/>
        <end position="313"/>
    </location>
</feature>
<protein>
    <submittedName>
        <fullName evidence="8">ABC transporter substrate-binding protein</fullName>
    </submittedName>
</protein>
<feature type="signal peptide" evidence="6">
    <location>
        <begin position="1"/>
        <end position="19"/>
    </location>
</feature>
<evidence type="ECO:0000256" key="4">
    <source>
        <dbReference type="ARBA" id="ARBA00022496"/>
    </source>
</evidence>
<gene>
    <name evidence="8" type="ORF">HRQ87_19330</name>
</gene>
<dbReference type="Pfam" id="PF01497">
    <property type="entry name" value="Peripla_BP_2"/>
    <property type="match status" value="1"/>
</dbReference>
<evidence type="ECO:0000313" key="8">
    <source>
        <dbReference type="EMBL" id="NSX56937.1"/>
    </source>
</evidence>
<keyword evidence="4" id="KW-0408">Iron</keyword>
<keyword evidence="9" id="KW-1185">Reference proteome</keyword>
<dbReference type="PANTHER" id="PTHR30532">
    <property type="entry name" value="IRON III DICITRATE-BINDING PERIPLASMIC PROTEIN"/>
    <property type="match status" value="1"/>
</dbReference>
<dbReference type="RefSeq" id="WP_174140089.1">
    <property type="nucleotide sequence ID" value="NZ_JABUFE010000025.1"/>
</dbReference>
<evidence type="ECO:0000256" key="2">
    <source>
        <dbReference type="ARBA" id="ARBA00008814"/>
    </source>
</evidence>
<evidence type="ECO:0000313" key="9">
    <source>
        <dbReference type="Proteomes" id="UP000777935"/>
    </source>
</evidence>
<dbReference type="InterPro" id="IPR002491">
    <property type="entry name" value="ABC_transptr_periplasmic_BD"/>
</dbReference>
<evidence type="ECO:0000256" key="6">
    <source>
        <dbReference type="SAM" id="SignalP"/>
    </source>
</evidence>
<evidence type="ECO:0000256" key="1">
    <source>
        <dbReference type="ARBA" id="ARBA00004196"/>
    </source>
</evidence>
<evidence type="ECO:0000256" key="5">
    <source>
        <dbReference type="ARBA" id="ARBA00022729"/>
    </source>
</evidence>
<dbReference type="Proteomes" id="UP000777935">
    <property type="component" value="Unassembled WGS sequence"/>
</dbReference>
<dbReference type="PANTHER" id="PTHR30532:SF1">
    <property type="entry name" value="IRON(3+)-HYDROXAMATE-BINDING PROTEIN FHUD"/>
    <property type="match status" value="1"/>
</dbReference>
<comment type="caution">
    <text evidence="8">The sequence shown here is derived from an EMBL/GenBank/DDBJ whole genome shotgun (WGS) entry which is preliminary data.</text>
</comment>
<keyword evidence="5 6" id="KW-0732">Signal</keyword>
<accession>A0ABX2IVJ2</accession>
<evidence type="ECO:0000256" key="3">
    <source>
        <dbReference type="ARBA" id="ARBA00022448"/>
    </source>
</evidence>
<reference evidence="8 9" key="1">
    <citation type="submission" date="2020-06" db="EMBL/GenBank/DDBJ databases">
        <title>Sulfitobacter algicola sp. nov., isolated from green algae.</title>
        <authorList>
            <person name="Wang C."/>
        </authorList>
    </citation>
    <scope>NUCLEOTIDE SEQUENCE [LARGE SCALE GENOMIC DNA]</scope>
    <source>
        <strain evidence="8 9">1151</strain>
    </source>
</reference>
<keyword evidence="4" id="KW-0406">Ion transport</keyword>
<keyword evidence="3" id="KW-0813">Transport</keyword>
<evidence type="ECO:0000259" key="7">
    <source>
        <dbReference type="PROSITE" id="PS50983"/>
    </source>
</evidence>